<evidence type="ECO:0000313" key="2">
    <source>
        <dbReference type="EMBL" id="EDV91792.1"/>
    </source>
</evidence>
<evidence type="ECO:0000259" key="1">
    <source>
        <dbReference type="Pfam" id="PF00134"/>
    </source>
</evidence>
<feature type="domain" description="Cyclin N-terminal" evidence="1">
    <location>
        <begin position="131"/>
        <end position="180"/>
    </location>
</feature>
<dbReference type="eggNOG" id="KOG0653">
    <property type="taxonomic scope" value="Eukaryota"/>
</dbReference>
<dbReference type="Pfam" id="PF00134">
    <property type="entry name" value="Cyclin_N"/>
    <property type="match status" value="1"/>
</dbReference>
<reference evidence="2 3" key="1">
    <citation type="journal article" date="2007" name="Nature">
        <title>Evolution of genes and genomes on the Drosophila phylogeny.</title>
        <authorList>
            <consortium name="Drosophila 12 Genomes Consortium"/>
            <person name="Clark A.G."/>
            <person name="Eisen M.B."/>
            <person name="Smith D.R."/>
            <person name="Bergman C.M."/>
            <person name="Oliver B."/>
            <person name="Markow T.A."/>
            <person name="Kaufman T.C."/>
            <person name="Kellis M."/>
            <person name="Gelbart W."/>
            <person name="Iyer V.N."/>
            <person name="Pollard D.A."/>
            <person name="Sackton T.B."/>
            <person name="Larracuente A.M."/>
            <person name="Singh N.D."/>
            <person name="Abad J.P."/>
            <person name="Abt D.N."/>
            <person name="Adryan B."/>
            <person name="Aguade M."/>
            <person name="Akashi H."/>
            <person name="Anderson W.W."/>
            <person name="Aquadro C.F."/>
            <person name="Ardell D.H."/>
            <person name="Arguello R."/>
            <person name="Artieri C.G."/>
            <person name="Barbash D.A."/>
            <person name="Barker D."/>
            <person name="Barsanti P."/>
            <person name="Batterham P."/>
            <person name="Batzoglou S."/>
            <person name="Begun D."/>
            <person name="Bhutkar A."/>
            <person name="Blanco E."/>
            <person name="Bosak S.A."/>
            <person name="Bradley R.K."/>
            <person name="Brand A.D."/>
            <person name="Brent M.R."/>
            <person name="Brooks A.N."/>
            <person name="Brown R.H."/>
            <person name="Butlin R.K."/>
            <person name="Caggese C."/>
            <person name="Calvi B.R."/>
            <person name="Bernardo de Carvalho A."/>
            <person name="Caspi A."/>
            <person name="Castrezana S."/>
            <person name="Celniker S.E."/>
            <person name="Chang J.L."/>
            <person name="Chapple C."/>
            <person name="Chatterji S."/>
            <person name="Chinwalla A."/>
            <person name="Civetta A."/>
            <person name="Clifton S.W."/>
            <person name="Comeron J.M."/>
            <person name="Costello J.C."/>
            <person name="Coyne J.A."/>
            <person name="Daub J."/>
            <person name="David R.G."/>
            <person name="Delcher A.L."/>
            <person name="Delehaunty K."/>
            <person name="Do C.B."/>
            <person name="Ebling H."/>
            <person name="Edwards K."/>
            <person name="Eickbush T."/>
            <person name="Evans J.D."/>
            <person name="Filipski A."/>
            <person name="Findeiss S."/>
            <person name="Freyhult E."/>
            <person name="Fulton L."/>
            <person name="Fulton R."/>
            <person name="Garcia A.C."/>
            <person name="Gardiner A."/>
            <person name="Garfield D.A."/>
            <person name="Garvin B.E."/>
            <person name="Gibson G."/>
            <person name="Gilbert D."/>
            <person name="Gnerre S."/>
            <person name="Godfrey J."/>
            <person name="Good R."/>
            <person name="Gotea V."/>
            <person name="Gravely B."/>
            <person name="Greenberg A.J."/>
            <person name="Griffiths-Jones S."/>
            <person name="Gross S."/>
            <person name="Guigo R."/>
            <person name="Gustafson E.A."/>
            <person name="Haerty W."/>
            <person name="Hahn M.W."/>
            <person name="Halligan D.L."/>
            <person name="Halpern A.L."/>
            <person name="Halter G.M."/>
            <person name="Han M.V."/>
            <person name="Heger A."/>
            <person name="Hillier L."/>
            <person name="Hinrichs A.S."/>
            <person name="Holmes I."/>
            <person name="Hoskins R.A."/>
            <person name="Hubisz M.J."/>
            <person name="Hultmark D."/>
            <person name="Huntley M.A."/>
            <person name="Jaffe D.B."/>
            <person name="Jagadeeshan S."/>
            <person name="Jeck W.R."/>
            <person name="Johnson J."/>
            <person name="Jones C.D."/>
            <person name="Jordan W.C."/>
            <person name="Karpen G.H."/>
            <person name="Kataoka E."/>
            <person name="Keightley P.D."/>
            <person name="Kheradpour P."/>
            <person name="Kirkness E.F."/>
            <person name="Koerich L.B."/>
            <person name="Kristiansen K."/>
            <person name="Kudrna D."/>
            <person name="Kulathinal R.J."/>
            <person name="Kumar S."/>
            <person name="Kwok R."/>
            <person name="Lander E."/>
            <person name="Langley C.H."/>
            <person name="Lapoint R."/>
            <person name="Lazzaro B.P."/>
            <person name="Lee S.J."/>
            <person name="Levesque L."/>
            <person name="Li R."/>
            <person name="Lin C.F."/>
            <person name="Lin M.F."/>
            <person name="Lindblad-Toh K."/>
            <person name="Llopart A."/>
            <person name="Long M."/>
            <person name="Low L."/>
            <person name="Lozovsky E."/>
            <person name="Lu J."/>
            <person name="Luo M."/>
            <person name="Machado C.A."/>
            <person name="Makalowski W."/>
            <person name="Marzo M."/>
            <person name="Matsuda M."/>
            <person name="Matzkin L."/>
            <person name="McAllister B."/>
            <person name="McBride C.S."/>
            <person name="McKernan B."/>
            <person name="McKernan K."/>
            <person name="Mendez-Lago M."/>
            <person name="Minx P."/>
            <person name="Mollenhauer M.U."/>
            <person name="Montooth K."/>
            <person name="Mount S.M."/>
            <person name="Mu X."/>
            <person name="Myers E."/>
            <person name="Negre B."/>
            <person name="Newfeld S."/>
            <person name="Nielsen R."/>
            <person name="Noor M.A."/>
            <person name="O'Grady P."/>
            <person name="Pachter L."/>
            <person name="Papaceit M."/>
            <person name="Parisi M.J."/>
            <person name="Parisi M."/>
            <person name="Parts L."/>
            <person name="Pedersen J.S."/>
            <person name="Pesole G."/>
            <person name="Phillippy A.M."/>
            <person name="Ponting C.P."/>
            <person name="Pop M."/>
            <person name="Porcelli D."/>
            <person name="Powell J.R."/>
            <person name="Prohaska S."/>
            <person name="Pruitt K."/>
            <person name="Puig M."/>
            <person name="Quesneville H."/>
            <person name="Ram K.R."/>
            <person name="Rand D."/>
            <person name="Rasmussen M.D."/>
            <person name="Reed L.K."/>
            <person name="Reenan R."/>
            <person name="Reily A."/>
            <person name="Remington K.A."/>
            <person name="Rieger T.T."/>
            <person name="Ritchie M.G."/>
            <person name="Robin C."/>
            <person name="Rogers Y.H."/>
            <person name="Rohde C."/>
            <person name="Rozas J."/>
            <person name="Rubenfield M.J."/>
            <person name="Ruiz A."/>
            <person name="Russo S."/>
            <person name="Salzberg S.L."/>
            <person name="Sanchez-Gracia A."/>
            <person name="Saranga D.J."/>
            <person name="Sato H."/>
            <person name="Schaeffer S.W."/>
            <person name="Schatz M.C."/>
            <person name="Schlenke T."/>
            <person name="Schwartz R."/>
            <person name="Segarra C."/>
            <person name="Singh R.S."/>
            <person name="Sirot L."/>
            <person name="Sirota M."/>
            <person name="Sisneros N.B."/>
            <person name="Smith C.D."/>
            <person name="Smith T.F."/>
            <person name="Spieth J."/>
            <person name="Stage D.E."/>
            <person name="Stark A."/>
            <person name="Stephan W."/>
            <person name="Strausberg R.L."/>
            <person name="Strempel S."/>
            <person name="Sturgill D."/>
            <person name="Sutton G."/>
            <person name="Sutton G.G."/>
            <person name="Tao W."/>
            <person name="Teichmann S."/>
            <person name="Tobari Y.N."/>
            <person name="Tomimura Y."/>
            <person name="Tsolas J.M."/>
            <person name="Valente V.L."/>
            <person name="Venter E."/>
            <person name="Venter J.C."/>
            <person name="Vicario S."/>
            <person name="Vieira F.G."/>
            <person name="Vilella A.J."/>
            <person name="Villasante A."/>
            <person name="Walenz B."/>
            <person name="Wang J."/>
            <person name="Wasserman M."/>
            <person name="Watts T."/>
            <person name="Wilson D."/>
            <person name="Wilson R.K."/>
            <person name="Wing R.A."/>
            <person name="Wolfner M.F."/>
            <person name="Wong A."/>
            <person name="Wong G.K."/>
            <person name="Wu C.I."/>
            <person name="Wu G."/>
            <person name="Yamamoto D."/>
            <person name="Yang H.P."/>
            <person name="Yang S.P."/>
            <person name="Yorke J.A."/>
            <person name="Yoshida K."/>
            <person name="Zdobnov E."/>
            <person name="Zhang P."/>
            <person name="Zhang Y."/>
            <person name="Zimin A.V."/>
            <person name="Baldwin J."/>
            <person name="Abdouelleil A."/>
            <person name="Abdulkadir J."/>
            <person name="Abebe A."/>
            <person name="Abera B."/>
            <person name="Abreu J."/>
            <person name="Acer S.C."/>
            <person name="Aftuck L."/>
            <person name="Alexander A."/>
            <person name="An P."/>
            <person name="Anderson E."/>
            <person name="Anderson S."/>
            <person name="Arachi H."/>
            <person name="Azer M."/>
            <person name="Bachantsang P."/>
            <person name="Barry A."/>
            <person name="Bayul T."/>
            <person name="Berlin A."/>
            <person name="Bessette D."/>
            <person name="Bloom T."/>
            <person name="Blye J."/>
            <person name="Boguslavskiy L."/>
            <person name="Bonnet C."/>
            <person name="Boukhgalter B."/>
            <person name="Bourzgui I."/>
            <person name="Brown A."/>
            <person name="Cahill P."/>
            <person name="Channer S."/>
            <person name="Cheshatsang Y."/>
            <person name="Chuda L."/>
            <person name="Citroen M."/>
            <person name="Collymore A."/>
            <person name="Cooke P."/>
            <person name="Costello M."/>
            <person name="D'Aco K."/>
            <person name="Daza R."/>
            <person name="De Haan G."/>
            <person name="DeGray S."/>
            <person name="DeMaso C."/>
            <person name="Dhargay N."/>
            <person name="Dooley K."/>
            <person name="Dooley E."/>
            <person name="Doricent M."/>
            <person name="Dorje P."/>
            <person name="Dorjee K."/>
            <person name="Dupes A."/>
            <person name="Elong R."/>
            <person name="Falk J."/>
            <person name="Farina A."/>
            <person name="Faro S."/>
            <person name="Ferguson D."/>
            <person name="Fisher S."/>
            <person name="Foley C.D."/>
            <person name="Franke A."/>
            <person name="Friedrich D."/>
            <person name="Gadbois L."/>
            <person name="Gearin G."/>
            <person name="Gearin C.R."/>
            <person name="Giannoukos G."/>
            <person name="Goode T."/>
            <person name="Graham J."/>
            <person name="Grandbois E."/>
            <person name="Grewal S."/>
            <person name="Gyaltsen K."/>
            <person name="Hafez N."/>
            <person name="Hagos B."/>
            <person name="Hall J."/>
            <person name="Henson C."/>
            <person name="Hollinger A."/>
            <person name="Honan T."/>
            <person name="Huard M.D."/>
            <person name="Hughes L."/>
            <person name="Hurhula B."/>
            <person name="Husby M.E."/>
            <person name="Kamat A."/>
            <person name="Kanga B."/>
            <person name="Kashin S."/>
            <person name="Khazanovich D."/>
            <person name="Kisner P."/>
            <person name="Lance K."/>
            <person name="Lara M."/>
            <person name="Lee W."/>
            <person name="Lennon N."/>
            <person name="Letendre F."/>
            <person name="LeVine R."/>
            <person name="Lipovsky A."/>
            <person name="Liu X."/>
            <person name="Liu J."/>
            <person name="Liu S."/>
            <person name="Lokyitsang T."/>
            <person name="Lokyitsang Y."/>
            <person name="Lubonja R."/>
            <person name="Lui A."/>
            <person name="MacDonald P."/>
            <person name="Magnisalis V."/>
            <person name="Maru K."/>
            <person name="Matthews C."/>
            <person name="McCusker W."/>
            <person name="McDonough S."/>
            <person name="Mehta T."/>
            <person name="Meldrim J."/>
            <person name="Meneus L."/>
            <person name="Mihai O."/>
            <person name="Mihalev A."/>
            <person name="Mihova T."/>
            <person name="Mittelman R."/>
            <person name="Mlenga V."/>
            <person name="Montmayeur A."/>
            <person name="Mulrain L."/>
            <person name="Navidi A."/>
            <person name="Naylor J."/>
            <person name="Negash T."/>
            <person name="Nguyen T."/>
            <person name="Nguyen N."/>
            <person name="Nicol R."/>
            <person name="Norbu C."/>
            <person name="Norbu N."/>
            <person name="Novod N."/>
            <person name="O'Neill B."/>
            <person name="Osman S."/>
            <person name="Markiewicz E."/>
            <person name="Oyono O.L."/>
            <person name="Patti C."/>
            <person name="Phunkhang P."/>
            <person name="Pierre F."/>
            <person name="Priest M."/>
            <person name="Raghuraman S."/>
            <person name="Rege F."/>
            <person name="Reyes R."/>
            <person name="Rise C."/>
            <person name="Rogov P."/>
            <person name="Ross K."/>
            <person name="Ryan E."/>
            <person name="Settipalli S."/>
            <person name="Shea T."/>
            <person name="Sherpa N."/>
            <person name="Shi L."/>
            <person name="Shih D."/>
            <person name="Sparrow T."/>
            <person name="Spaulding J."/>
            <person name="Stalker J."/>
            <person name="Stange-Thomann N."/>
            <person name="Stavropoulos S."/>
            <person name="Stone C."/>
            <person name="Strader C."/>
            <person name="Tesfaye S."/>
            <person name="Thomson T."/>
            <person name="Thoulutsang Y."/>
            <person name="Thoulutsang D."/>
            <person name="Topham K."/>
            <person name="Topping I."/>
            <person name="Tsamla T."/>
            <person name="Vassiliev H."/>
            <person name="Vo A."/>
            <person name="Wangchuk T."/>
            <person name="Wangdi T."/>
            <person name="Weiand M."/>
            <person name="Wilkinson J."/>
            <person name="Wilson A."/>
            <person name="Yadav S."/>
            <person name="Young G."/>
            <person name="Yu Q."/>
            <person name="Zembek L."/>
            <person name="Zhong D."/>
            <person name="Zimmer A."/>
            <person name="Zwirko Z."/>
            <person name="Jaffe D.B."/>
            <person name="Alvarez P."/>
            <person name="Brockman W."/>
            <person name="Butler J."/>
            <person name="Chin C."/>
            <person name="Gnerre S."/>
            <person name="Grabherr M."/>
            <person name="Kleber M."/>
            <person name="Mauceli E."/>
            <person name="MacCallum I."/>
        </authorList>
    </citation>
    <scope>NUCLEOTIDE SEQUENCE [LARGE SCALE GENOMIC DNA]</scope>
    <source>
        <strain evidence="3">Tucson 15287-2541.00</strain>
    </source>
</reference>
<dbReference type="InterPro" id="IPR036915">
    <property type="entry name" value="Cyclin-like_sf"/>
</dbReference>
<dbReference type="InParanoid" id="B4JM31"/>
<dbReference type="Gene3D" id="1.10.472.10">
    <property type="entry name" value="Cyclin-like"/>
    <property type="match status" value="1"/>
</dbReference>
<proteinExistence type="predicted"/>
<sequence length="207" mass="23053">MTTKDVTHKELKDVKLMTKSTLKDATVGHNKWDSKSRYVAAIGTTAAAGRLARTIMMANLARLPQATSAAAKKTPTTTTTVAMSSRRLADVEDIDADDRENLILVNDIHDYLYKLEEQQPIYSDGLGRSVGAETFRLAVATIDRYLQMVKDSRRKKLQLIGIFALFIASKYEGFCMPALKIQKMELLIAARTDNHHYAMSKPVSTTI</sequence>
<evidence type="ECO:0000313" key="3">
    <source>
        <dbReference type="Proteomes" id="UP000001070"/>
    </source>
</evidence>
<dbReference type="STRING" id="7222.B4JM31"/>
<dbReference type="OrthoDB" id="5590282at2759"/>
<keyword evidence="3" id="KW-1185">Reference proteome</keyword>
<dbReference type="PANTHER" id="PTHR10177">
    <property type="entry name" value="CYCLINS"/>
    <property type="match status" value="1"/>
</dbReference>
<protein>
    <submittedName>
        <fullName evidence="2">GH24566</fullName>
    </submittedName>
</protein>
<dbReference type="Proteomes" id="UP000001070">
    <property type="component" value="Unassembled WGS sequence"/>
</dbReference>
<dbReference type="InterPro" id="IPR039361">
    <property type="entry name" value="Cyclin"/>
</dbReference>
<organism evidence="3">
    <name type="scientific">Drosophila grimshawi</name>
    <name type="common">Hawaiian fruit fly</name>
    <name type="synonym">Idiomyia grimshawi</name>
    <dbReference type="NCBI Taxonomy" id="7222"/>
    <lineage>
        <taxon>Eukaryota</taxon>
        <taxon>Metazoa</taxon>
        <taxon>Ecdysozoa</taxon>
        <taxon>Arthropoda</taxon>
        <taxon>Hexapoda</taxon>
        <taxon>Insecta</taxon>
        <taxon>Pterygota</taxon>
        <taxon>Neoptera</taxon>
        <taxon>Endopterygota</taxon>
        <taxon>Diptera</taxon>
        <taxon>Brachycera</taxon>
        <taxon>Muscomorpha</taxon>
        <taxon>Ephydroidea</taxon>
        <taxon>Drosophilidae</taxon>
        <taxon>Drosophila</taxon>
        <taxon>Hawaiian Drosophila</taxon>
    </lineage>
</organism>
<dbReference type="SUPFAM" id="SSF47954">
    <property type="entry name" value="Cyclin-like"/>
    <property type="match status" value="1"/>
</dbReference>
<dbReference type="InterPro" id="IPR006671">
    <property type="entry name" value="Cyclin_N"/>
</dbReference>
<name>B4JM31_DROGR</name>
<dbReference type="PhylomeDB" id="B4JM31"/>
<dbReference type="EMBL" id="CH916371">
    <property type="protein sequence ID" value="EDV91792.1"/>
    <property type="molecule type" value="Genomic_DNA"/>
</dbReference>
<dbReference type="HOGENOM" id="CLU_1327595_0_0_1"/>
<dbReference type="AlphaFoldDB" id="B4JM31"/>
<gene>
    <name evidence="2" type="primary">Dgri\GH24566</name>
    <name evidence="2" type="ORF">Dgri_GH24566</name>
</gene>
<accession>B4JM31</accession>